<feature type="compositionally biased region" description="Low complexity" evidence="2">
    <location>
        <begin position="25"/>
        <end position="36"/>
    </location>
</feature>
<dbReference type="InterPro" id="IPR000504">
    <property type="entry name" value="RRM_dom"/>
</dbReference>
<organism evidence="4 5">
    <name type="scientific">Nannochloropsis salina CCMP1776</name>
    <dbReference type="NCBI Taxonomy" id="1027361"/>
    <lineage>
        <taxon>Eukaryota</taxon>
        <taxon>Sar</taxon>
        <taxon>Stramenopiles</taxon>
        <taxon>Ochrophyta</taxon>
        <taxon>Eustigmatophyceae</taxon>
        <taxon>Eustigmatales</taxon>
        <taxon>Monodopsidaceae</taxon>
        <taxon>Microchloropsis</taxon>
        <taxon>Microchloropsis salina</taxon>
    </lineage>
</organism>
<sequence length="1093" mass="108370">MTDSKKDATLATLAMAPSSTAPAVSTDSSTTKSISSADNGRGSSTLAVALREVVEDLFSPSKLAVHPVLSGTLNTQGSVPLPVLAQLAEIQAAWSTAKKTSGGKKGEGVKEQGRELSAEGGQDVVGVLVEAVQMSRLVQLSDDGGGARPRVARSTIIARELPPDVTEADVRALFEKWAEAVLEVRCEHGLWYIKLAGEDDAKAAFQALNGTLVEGQPLRLRIRPEVGQPVYGGFTPQSNTGPGGHMGGGPGGGVGGEGGAVGGRLGGAPSSPRAPGGMMMGPGRPLGPAGMLHVGTYPGGGGLLPPQQQHAHPPHPHHLSLPPPHSAYMMTGGGLGAPFIMDGHVLGPMPSGALVGGGGGGGGRGRGGGRGGGMFLGRNGPFNLPLQQGGGPIPLLQHQPGVGGAQSMPMRYHQQQPPPPGYSRPPRGVPHFPGSPHGPFPVGPMVMAGGGLLPAMGRGGKGGDRSGTGPLGGPGAPRATSQPTSPTGGGGGRGFEGGQLPSQSAPAQARRKQPQSQQPHFQHAQAPGGQQFQGGRMQQQQLQQLLSHQHQMHTHESMFGGGEMGPLPGTGLGKKKKGGGHQSHSQQGAQRGAGGTPGQPPHPAHGTADPAHLGGGRGGSMPAAPSSFTAAPLTGPEGKNGVVINGRRGGANGEGGGSGAGAGMGGNGTGPTGGEGSTAAPVTSKKGKNKKKGQQQQQQIAAPEVVTPAPVEISLTQDNFPPLSNLPAPGALGEAGGNEKARADRLGEGLGKEDKLPHAAPRPVASHMPTVGRDRAVSHVNPSTLPTRPSPMVEKNDGSAGLTRAKGGSDVAPMVPANALDSLRDKEGGLGKKSGESDTKPDASLPPPTLTGSLVDKPPTSTSTSTTSSSSSSPTSSTATSTSTNTSTPALSTSSAPPSVPSSATTPTAPPPAPKGPWAAAVLRGAMHIDPSVPVRLPLRTPAPASPSAATSGGSASTAASSRASNNDSATGAGSNVSVGGEGGPPSSMSAASGEGNRSAASVGRKKMEGSGPERLGSNKPTSEEALAESSGKNAGPPIPGGTSTASTTSSFSPPSSAPVAKGPWGRKSFVEVVRLTGGGQTSGGGDGEEEKK</sequence>
<feature type="region of interest" description="Disordered" evidence="2">
    <location>
        <begin position="398"/>
        <end position="919"/>
    </location>
</feature>
<reference evidence="4 5" key="1">
    <citation type="submission" date="2019-01" db="EMBL/GenBank/DDBJ databases">
        <title>Nuclear Genome Assembly of the Microalgal Biofuel strain Nannochloropsis salina CCMP1776.</title>
        <authorList>
            <person name="Hovde B."/>
        </authorList>
    </citation>
    <scope>NUCLEOTIDE SEQUENCE [LARGE SCALE GENOMIC DNA]</scope>
    <source>
        <strain evidence="4 5">CCMP1776</strain>
    </source>
</reference>
<feature type="compositionally biased region" description="Low complexity" evidence="2">
    <location>
        <begin position="424"/>
        <end position="435"/>
    </location>
</feature>
<feature type="compositionally biased region" description="Low complexity" evidence="2">
    <location>
        <begin position="1041"/>
        <end position="1059"/>
    </location>
</feature>
<feature type="compositionally biased region" description="Low complexity" evidence="2">
    <location>
        <begin position="858"/>
        <end position="907"/>
    </location>
</feature>
<evidence type="ECO:0000259" key="3">
    <source>
        <dbReference type="PROSITE" id="PS50102"/>
    </source>
</evidence>
<proteinExistence type="predicted"/>
<evidence type="ECO:0000313" key="5">
    <source>
        <dbReference type="Proteomes" id="UP000355283"/>
    </source>
</evidence>
<feature type="compositionally biased region" description="Gly residues" evidence="2">
    <location>
        <begin position="559"/>
        <end position="572"/>
    </location>
</feature>
<dbReference type="Gene3D" id="3.30.70.330">
    <property type="match status" value="1"/>
</dbReference>
<feature type="compositionally biased region" description="Low complexity" evidence="2">
    <location>
        <begin position="940"/>
        <end position="965"/>
    </location>
</feature>
<evidence type="ECO:0000256" key="2">
    <source>
        <dbReference type="SAM" id="MobiDB-lite"/>
    </source>
</evidence>
<dbReference type="AlphaFoldDB" id="A0A4D9D8D1"/>
<feature type="compositionally biased region" description="Basic and acidic residues" evidence="2">
    <location>
        <begin position="737"/>
        <end position="757"/>
    </location>
</feature>
<feature type="compositionally biased region" description="Low complexity" evidence="2">
    <location>
        <begin position="520"/>
        <end position="549"/>
    </location>
</feature>
<dbReference type="GO" id="GO:0003723">
    <property type="term" value="F:RNA binding"/>
    <property type="evidence" value="ECO:0007669"/>
    <property type="project" value="UniProtKB-UniRule"/>
</dbReference>
<keyword evidence="5" id="KW-1185">Reference proteome</keyword>
<feature type="region of interest" description="Disordered" evidence="2">
    <location>
        <begin position="933"/>
        <end position="1093"/>
    </location>
</feature>
<dbReference type="OrthoDB" id="439808at2759"/>
<feature type="compositionally biased region" description="Low complexity" evidence="2">
    <location>
        <begin position="972"/>
        <end position="996"/>
    </location>
</feature>
<gene>
    <name evidence="4" type="ORF">NSK_001199</name>
</gene>
<feature type="region of interest" description="Disordered" evidence="2">
    <location>
        <begin position="1"/>
        <end position="41"/>
    </location>
</feature>
<feature type="compositionally biased region" description="Gly residues" evidence="2">
    <location>
        <begin position="241"/>
        <end position="266"/>
    </location>
</feature>
<feature type="compositionally biased region" description="Basic and acidic residues" evidence="2">
    <location>
        <begin position="822"/>
        <end position="841"/>
    </location>
</feature>
<comment type="caution">
    <text evidence="4">The sequence shown here is derived from an EMBL/GenBank/DDBJ whole genome shotgun (WGS) entry which is preliminary data.</text>
</comment>
<evidence type="ECO:0000256" key="1">
    <source>
        <dbReference type="PROSITE-ProRule" id="PRU00176"/>
    </source>
</evidence>
<evidence type="ECO:0000313" key="4">
    <source>
        <dbReference type="EMBL" id="TFJ87852.1"/>
    </source>
</evidence>
<dbReference type="InterPro" id="IPR035979">
    <property type="entry name" value="RBD_domain_sf"/>
</dbReference>
<feature type="compositionally biased region" description="Low complexity" evidence="2">
    <location>
        <begin position="267"/>
        <end position="276"/>
    </location>
</feature>
<feature type="compositionally biased region" description="Gly residues" evidence="2">
    <location>
        <begin position="448"/>
        <end position="475"/>
    </location>
</feature>
<feature type="compositionally biased region" description="Gly residues" evidence="2">
    <location>
        <begin position="1077"/>
        <end position="1086"/>
    </location>
</feature>
<keyword evidence="1" id="KW-0694">RNA-binding</keyword>
<dbReference type="EMBL" id="SDOX01000005">
    <property type="protein sequence ID" value="TFJ87852.1"/>
    <property type="molecule type" value="Genomic_DNA"/>
</dbReference>
<dbReference type="Proteomes" id="UP000355283">
    <property type="component" value="Unassembled WGS sequence"/>
</dbReference>
<accession>A0A4D9D8D1</accession>
<dbReference type="InterPro" id="IPR012677">
    <property type="entry name" value="Nucleotide-bd_a/b_plait_sf"/>
</dbReference>
<feature type="region of interest" description="Disordered" evidence="2">
    <location>
        <begin position="236"/>
        <end position="276"/>
    </location>
</feature>
<dbReference type="Pfam" id="PF00076">
    <property type="entry name" value="RRM_1"/>
    <property type="match status" value="1"/>
</dbReference>
<feature type="compositionally biased region" description="Gly residues" evidence="2">
    <location>
        <begin position="487"/>
        <end position="497"/>
    </location>
</feature>
<feature type="domain" description="RRM" evidence="3">
    <location>
        <begin position="154"/>
        <end position="225"/>
    </location>
</feature>
<dbReference type="SUPFAM" id="SSF54928">
    <property type="entry name" value="RNA-binding domain, RBD"/>
    <property type="match status" value="1"/>
</dbReference>
<feature type="compositionally biased region" description="Gly residues" evidence="2">
    <location>
        <begin position="647"/>
        <end position="676"/>
    </location>
</feature>
<name>A0A4D9D8D1_9STRA</name>
<dbReference type="SMART" id="SM00360">
    <property type="entry name" value="RRM"/>
    <property type="match status" value="1"/>
</dbReference>
<dbReference type="PROSITE" id="PS50102">
    <property type="entry name" value="RRM"/>
    <property type="match status" value="1"/>
</dbReference>
<protein>
    <recommendedName>
        <fullName evidence="3">RRM domain-containing protein</fullName>
    </recommendedName>
</protein>